<comment type="caution">
    <text evidence="1">The sequence shown here is derived from an EMBL/GenBank/DDBJ whole genome shotgun (WGS) entry which is preliminary data.</text>
</comment>
<dbReference type="PANTHER" id="PTHR46662:SF104">
    <property type="entry name" value="GPI-ANCHORED ADHESIN-LIKE PROTEIN PGA55-RELATED"/>
    <property type="match status" value="1"/>
</dbReference>
<evidence type="ECO:0000313" key="1">
    <source>
        <dbReference type="EMBL" id="KAL2528497.1"/>
    </source>
</evidence>
<accession>A0ABD1UTZ7</accession>
<dbReference type="AlphaFoldDB" id="A0ABD1UTZ7"/>
<gene>
    <name evidence="1" type="ORF">Fot_21098</name>
</gene>
<evidence type="ECO:0000313" key="2">
    <source>
        <dbReference type="Proteomes" id="UP001604277"/>
    </source>
</evidence>
<dbReference type="Gene3D" id="3.80.10.10">
    <property type="entry name" value="Ribonuclease Inhibitor"/>
    <property type="match status" value="1"/>
</dbReference>
<dbReference type="Proteomes" id="UP001604277">
    <property type="component" value="Unassembled WGS sequence"/>
</dbReference>
<sequence>MLRISVYQISGNIPPSLGTCTNLKLLSLLDNNFAGSIPMEIGNLSKLQILYLGRNNLIVGGNKISGKFPEDPCNRPTMLEILDLGDNKFQGEIPPSLFQCHALQILNISSNEFRGT</sequence>
<dbReference type="InterPro" id="IPR032675">
    <property type="entry name" value="LRR_dom_sf"/>
</dbReference>
<protein>
    <submittedName>
        <fullName evidence="1">Receptor-like protein kinase 2</fullName>
    </submittedName>
</protein>
<dbReference type="EMBL" id="JBFOLJ010000006">
    <property type="protein sequence ID" value="KAL2528497.1"/>
    <property type="molecule type" value="Genomic_DNA"/>
</dbReference>
<dbReference type="PANTHER" id="PTHR46662">
    <property type="entry name" value="DI-GLUCOSE BINDING PROTEIN WITH LEUCINE-RICH REPEAT DOMAIN-CONTAINING PROTEIN"/>
    <property type="match status" value="1"/>
</dbReference>
<name>A0ABD1UTZ7_9LAMI</name>
<dbReference type="InterPro" id="IPR001611">
    <property type="entry name" value="Leu-rich_rpt"/>
</dbReference>
<reference evidence="2" key="1">
    <citation type="submission" date="2024-07" db="EMBL/GenBank/DDBJ databases">
        <title>Two chromosome-level genome assemblies of Korean endemic species Abeliophyllum distichum and Forsythia ovata (Oleaceae).</title>
        <authorList>
            <person name="Jang H."/>
        </authorList>
    </citation>
    <scope>NUCLEOTIDE SEQUENCE [LARGE SCALE GENOMIC DNA]</scope>
</reference>
<organism evidence="1 2">
    <name type="scientific">Forsythia ovata</name>
    <dbReference type="NCBI Taxonomy" id="205694"/>
    <lineage>
        <taxon>Eukaryota</taxon>
        <taxon>Viridiplantae</taxon>
        <taxon>Streptophyta</taxon>
        <taxon>Embryophyta</taxon>
        <taxon>Tracheophyta</taxon>
        <taxon>Spermatophyta</taxon>
        <taxon>Magnoliopsida</taxon>
        <taxon>eudicotyledons</taxon>
        <taxon>Gunneridae</taxon>
        <taxon>Pentapetalae</taxon>
        <taxon>asterids</taxon>
        <taxon>lamiids</taxon>
        <taxon>Lamiales</taxon>
        <taxon>Oleaceae</taxon>
        <taxon>Forsythieae</taxon>
        <taxon>Forsythia</taxon>
    </lineage>
</organism>
<keyword evidence="2" id="KW-1185">Reference proteome</keyword>
<dbReference type="Pfam" id="PF00560">
    <property type="entry name" value="LRR_1"/>
    <property type="match status" value="2"/>
</dbReference>
<dbReference type="SUPFAM" id="SSF52058">
    <property type="entry name" value="L domain-like"/>
    <property type="match status" value="1"/>
</dbReference>
<proteinExistence type="predicted"/>